<evidence type="ECO:0000256" key="1">
    <source>
        <dbReference type="ARBA" id="ARBA00022691"/>
    </source>
</evidence>
<dbReference type="Gene3D" id="3.20.20.70">
    <property type="entry name" value="Aldolase class I"/>
    <property type="match status" value="1"/>
</dbReference>
<dbReference type="InterPro" id="IPR013785">
    <property type="entry name" value="Aldolase_TIM"/>
</dbReference>
<keyword evidence="2" id="KW-0479">Metal-binding</keyword>
<dbReference type="CDD" id="cd01335">
    <property type="entry name" value="Radical_SAM"/>
    <property type="match status" value="1"/>
</dbReference>
<organism evidence="6 7">
    <name type="scientific">Mesotoga prima MesG1.Ag.4.2</name>
    <dbReference type="NCBI Taxonomy" id="660470"/>
    <lineage>
        <taxon>Bacteria</taxon>
        <taxon>Thermotogati</taxon>
        <taxon>Thermotogota</taxon>
        <taxon>Thermotogae</taxon>
        <taxon>Kosmotogales</taxon>
        <taxon>Kosmotogaceae</taxon>
        <taxon>Mesotoga</taxon>
    </lineage>
</organism>
<dbReference type="RefSeq" id="WP_014731659.1">
    <property type="nucleotide sequence ID" value="NC_017934.1"/>
</dbReference>
<dbReference type="InterPro" id="IPR058240">
    <property type="entry name" value="rSAM_sf"/>
</dbReference>
<dbReference type="eggNOG" id="COG0535">
    <property type="taxonomic scope" value="Bacteria"/>
</dbReference>
<dbReference type="GO" id="GO:0051536">
    <property type="term" value="F:iron-sulfur cluster binding"/>
    <property type="evidence" value="ECO:0007669"/>
    <property type="project" value="UniProtKB-KW"/>
</dbReference>
<protein>
    <submittedName>
        <fullName evidence="6">Putative Fe-S oxidoreductase</fullName>
    </submittedName>
</protein>
<accession>I2F7J7</accession>
<evidence type="ECO:0000256" key="4">
    <source>
        <dbReference type="ARBA" id="ARBA00023014"/>
    </source>
</evidence>
<dbReference type="EMBL" id="CP003532">
    <property type="protein sequence ID" value="AFK07900.1"/>
    <property type="molecule type" value="Genomic_DNA"/>
</dbReference>
<dbReference type="SFLD" id="SFLDG01067">
    <property type="entry name" value="SPASM/twitch_domain_containing"/>
    <property type="match status" value="1"/>
</dbReference>
<evidence type="ECO:0000256" key="2">
    <source>
        <dbReference type="ARBA" id="ARBA00022723"/>
    </source>
</evidence>
<keyword evidence="7" id="KW-1185">Reference proteome</keyword>
<evidence type="ECO:0000313" key="7">
    <source>
        <dbReference type="Proteomes" id="UP000002881"/>
    </source>
</evidence>
<proteinExistence type="predicted"/>
<dbReference type="KEGG" id="mpg:Theba_2271"/>
<dbReference type="PANTHER" id="PTHR43524:SF1">
    <property type="entry name" value="RADICAL SAM SUPERFAMILY PROTEIN"/>
    <property type="match status" value="1"/>
</dbReference>
<keyword evidence="1" id="KW-0949">S-adenosyl-L-methionine</keyword>
<dbReference type="PROSITE" id="PS51918">
    <property type="entry name" value="RADICAL_SAM"/>
    <property type="match status" value="1"/>
</dbReference>
<sequence length="371" mass="41245" precursor="true">MSNWNILFNDSLRNFFGTAIKIAVKNPAQIAFMAKTAKNQREAAAVRDRFEAEGLHVPPVMIASITSKCNLNCVGCYSNAKKLRTDREITASHFRSILEQSVELGISIVLMAGGEPFMRKDILQTAAEFPQILFPVFTNGTMIDDNTVEWLKEHRNIVPIVSIEGNEGDTDTRRGAGIYRNALEVIASLKESGSFFGVSITATSQNHIKITERRFVNNVVKLGAKLVFYIEFVPLTPGTMNLVLNQEQKLELADRIDALRKNSASLFVSLPGREATYGGCLAAGRGFIHLSPEGFVEPCPFAPFSVHNLKETSLREALESEFLKVLKENHMKWKSKDGGCGLWSNREWVESVRQSTTVEKEAIQETVSLTS</sequence>
<dbReference type="InterPro" id="IPR007197">
    <property type="entry name" value="rSAM"/>
</dbReference>
<keyword evidence="3" id="KW-0408">Iron</keyword>
<evidence type="ECO:0000256" key="3">
    <source>
        <dbReference type="ARBA" id="ARBA00023004"/>
    </source>
</evidence>
<dbReference type="HOGENOM" id="CLU_044700_0_0_0"/>
<dbReference type="GO" id="GO:0003824">
    <property type="term" value="F:catalytic activity"/>
    <property type="evidence" value="ECO:0007669"/>
    <property type="project" value="InterPro"/>
</dbReference>
<name>I2F7J7_9BACT</name>
<dbReference type="Proteomes" id="UP000002881">
    <property type="component" value="Chromosome"/>
</dbReference>
<dbReference type="AlphaFoldDB" id="I2F7J7"/>
<dbReference type="Pfam" id="PF04055">
    <property type="entry name" value="Radical_SAM"/>
    <property type="match status" value="1"/>
</dbReference>
<dbReference type="GO" id="GO:0046872">
    <property type="term" value="F:metal ion binding"/>
    <property type="evidence" value="ECO:0007669"/>
    <property type="project" value="UniProtKB-KW"/>
</dbReference>
<dbReference type="PANTHER" id="PTHR43524">
    <property type="entry name" value="RADICAL SAM SUPERFAMILY PROTEIN"/>
    <property type="match status" value="1"/>
</dbReference>
<dbReference type="SUPFAM" id="SSF102114">
    <property type="entry name" value="Radical SAM enzymes"/>
    <property type="match status" value="1"/>
</dbReference>
<dbReference type="GeneID" id="87107998"/>
<gene>
    <name evidence="6" type="ORF">Theba_2271</name>
</gene>
<keyword evidence="4" id="KW-0411">Iron-sulfur</keyword>
<dbReference type="CDD" id="cd21128">
    <property type="entry name" value="SPASM_rSAM"/>
    <property type="match status" value="1"/>
</dbReference>
<dbReference type="SFLD" id="SFLDS00029">
    <property type="entry name" value="Radical_SAM"/>
    <property type="match status" value="1"/>
</dbReference>
<feature type="domain" description="Radical SAM core" evidence="5">
    <location>
        <begin position="55"/>
        <end position="266"/>
    </location>
</feature>
<evidence type="ECO:0000313" key="6">
    <source>
        <dbReference type="EMBL" id="AFK07900.1"/>
    </source>
</evidence>
<evidence type="ECO:0000259" key="5">
    <source>
        <dbReference type="PROSITE" id="PS51918"/>
    </source>
</evidence>
<reference evidence="6 7" key="1">
    <citation type="journal article" date="2012" name="Genome Biol. Evol.">
        <title>Genome Sequence of the Mesophilic Thermotogales Bacterium Mesotoga prima MesG1.Ag.4.2 Reveals the Largest Thermotogales Genome To Date.</title>
        <authorList>
            <person name="Zhaxybayeva O."/>
            <person name="Swithers K.S."/>
            <person name="Foght J."/>
            <person name="Green A.G."/>
            <person name="Bruce D."/>
            <person name="Detter C."/>
            <person name="Han S."/>
            <person name="Teshima H."/>
            <person name="Han J."/>
            <person name="Woyke T."/>
            <person name="Pitluck S."/>
            <person name="Nolan M."/>
            <person name="Ivanova N."/>
            <person name="Pati A."/>
            <person name="Land M.L."/>
            <person name="Dlutek M."/>
            <person name="Doolittle W.F."/>
            <person name="Noll K.M."/>
            <person name="Nesbo C.L."/>
        </authorList>
    </citation>
    <scope>NUCLEOTIDE SEQUENCE [LARGE SCALE GENOMIC DNA]</scope>
    <source>
        <strain evidence="7">mesG1.Ag.4.2</strain>
    </source>
</reference>